<name>A0A3M7S4E9_BRAPC</name>
<dbReference type="EMBL" id="REGN01002083">
    <property type="protein sequence ID" value="RNA30505.1"/>
    <property type="molecule type" value="Genomic_DNA"/>
</dbReference>
<dbReference type="AlphaFoldDB" id="A0A3M7S4E9"/>
<gene>
    <name evidence="1" type="ORF">BpHYR1_034971</name>
</gene>
<comment type="caution">
    <text evidence="1">The sequence shown here is derived from an EMBL/GenBank/DDBJ whole genome shotgun (WGS) entry which is preliminary data.</text>
</comment>
<dbReference type="Proteomes" id="UP000276133">
    <property type="component" value="Unassembled WGS sequence"/>
</dbReference>
<evidence type="ECO:0000313" key="1">
    <source>
        <dbReference type="EMBL" id="RNA30505.1"/>
    </source>
</evidence>
<organism evidence="1 2">
    <name type="scientific">Brachionus plicatilis</name>
    <name type="common">Marine rotifer</name>
    <name type="synonym">Brachionus muelleri</name>
    <dbReference type="NCBI Taxonomy" id="10195"/>
    <lineage>
        <taxon>Eukaryota</taxon>
        <taxon>Metazoa</taxon>
        <taxon>Spiralia</taxon>
        <taxon>Gnathifera</taxon>
        <taxon>Rotifera</taxon>
        <taxon>Eurotatoria</taxon>
        <taxon>Monogononta</taxon>
        <taxon>Pseudotrocha</taxon>
        <taxon>Ploima</taxon>
        <taxon>Brachionidae</taxon>
        <taxon>Brachionus</taxon>
    </lineage>
</organism>
<sequence length="61" mass="7068">MLGAVSSGHYTDKKSNLIDHHQKTLKELGLSDLQTRRLRGDLIQMYKLANNLEKKNQQLIY</sequence>
<evidence type="ECO:0000313" key="2">
    <source>
        <dbReference type="Proteomes" id="UP000276133"/>
    </source>
</evidence>
<keyword evidence="2" id="KW-1185">Reference proteome</keyword>
<accession>A0A3M7S4E9</accession>
<reference evidence="1 2" key="1">
    <citation type="journal article" date="2018" name="Sci. Rep.">
        <title>Genomic signatures of local adaptation to the degree of environmental predictability in rotifers.</title>
        <authorList>
            <person name="Franch-Gras L."/>
            <person name="Hahn C."/>
            <person name="Garcia-Roger E.M."/>
            <person name="Carmona M.J."/>
            <person name="Serra M."/>
            <person name="Gomez A."/>
        </authorList>
    </citation>
    <scope>NUCLEOTIDE SEQUENCE [LARGE SCALE GENOMIC DNA]</scope>
    <source>
        <strain evidence="1">HYR1</strain>
    </source>
</reference>
<protein>
    <submittedName>
        <fullName evidence="1">Uncharacterized protein</fullName>
    </submittedName>
</protein>
<proteinExistence type="predicted"/>